<name>A0ABN3KFW1_9ACTN</name>
<accession>A0ABN3KFW1</accession>
<evidence type="ECO:0000313" key="1">
    <source>
        <dbReference type="EMBL" id="GAA2455770.1"/>
    </source>
</evidence>
<sequence length="344" mass="38087">MPQQPGDEVHKTDWKPPAPAAVPQLRAAMARQMRSPWEVRHTTGALAMGRGSIIPNAPTPEAAAQVLCEQEYQRLRAAELYFVSAEMTTLAVAAGESLPDFRLEPPDVPSPAGFIVFAEPIGSYINTDGGFTARVPIVAVCWGPCDLPAFPRGGVWFTYYAPTDFAGLERMLATQAGRPARSAERARLRQIRGPLTWDNEAAIGYGSQAKAHYKPGDSHTGDPDSFAPWAQTLRAAWLLMNQPNIAEAEDLHGTRASARRDQRDGLPTGPVRLLHLRPATRAPGAPDDDHAARQYTCRWMVKGHWRQQWYPSRKVHRPIWINPHIKGPDGKPLKTGETVHIWDR</sequence>
<reference evidence="1 2" key="1">
    <citation type="journal article" date="2019" name="Int. J. Syst. Evol. Microbiol.">
        <title>The Global Catalogue of Microorganisms (GCM) 10K type strain sequencing project: providing services to taxonomists for standard genome sequencing and annotation.</title>
        <authorList>
            <consortium name="The Broad Institute Genomics Platform"/>
            <consortium name="The Broad Institute Genome Sequencing Center for Infectious Disease"/>
            <person name="Wu L."/>
            <person name="Ma J."/>
        </authorList>
    </citation>
    <scope>NUCLEOTIDE SEQUENCE [LARGE SCALE GENOMIC DNA]</scope>
    <source>
        <strain evidence="1 2">JCM 3325</strain>
    </source>
</reference>
<evidence type="ECO:0000313" key="2">
    <source>
        <dbReference type="Proteomes" id="UP001501231"/>
    </source>
</evidence>
<gene>
    <name evidence="1" type="ORF">GCM10010191_88770</name>
</gene>
<keyword evidence="2" id="KW-1185">Reference proteome</keyword>
<comment type="caution">
    <text evidence="1">The sequence shown here is derived from an EMBL/GenBank/DDBJ whole genome shotgun (WGS) entry which is preliminary data.</text>
</comment>
<proteinExistence type="predicted"/>
<protein>
    <submittedName>
        <fullName evidence="1">Uncharacterized protein</fullName>
    </submittedName>
</protein>
<dbReference type="Proteomes" id="UP001501231">
    <property type="component" value="Unassembled WGS sequence"/>
</dbReference>
<dbReference type="RefSeq" id="WP_344597737.1">
    <property type="nucleotide sequence ID" value="NZ_BAAARW010000043.1"/>
</dbReference>
<dbReference type="EMBL" id="BAAARW010000043">
    <property type="protein sequence ID" value="GAA2455770.1"/>
    <property type="molecule type" value="Genomic_DNA"/>
</dbReference>
<organism evidence="1 2">
    <name type="scientific">Actinomadura vinacea</name>
    <dbReference type="NCBI Taxonomy" id="115336"/>
    <lineage>
        <taxon>Bacteria</taxon>
        <taxon>Bacillati</taxon>
        <taxon>Actinomycetota</taxon>
        <taxon>Actinomycetes</taxon>
        <taxon>Streptosporangiales</taxon>
        <taxon>Thermomonosporaceae</taxon>
        <taxon>Actinomadura</taxon>
    </lineage>
</organism>